<dbReference type="Proteomes" id="UP000839052">
    <property type="component" value="Chromosome"/>
</dbReference>
<dbReference type="PIRSF" id="PIRSF004982">
    <property type="entry name" value="SlP"/>
    <property type="match status" value="1"/>
</dbReference>
<dbReference type="EMBL" id="OU912926">
    <property type="protein sequence ID" value="CAG9933636.1"/>
    <property type="molecule type" value="Genomic_DNA"/>
</dbReference>
<dbReference type="Pfam" id="PF03843">
    <property type="entry name" value="Slp"/>
    <property type="match status" value="1"/>
</dbReference>
<reference evidence="1 2" key="1">
    <citation type="submission" date="2021-10" db="EMBL/GenBank/DDBJ databases">
        <authorList>
            <person name="Koch H."/>
        </authorList>
    </citation>
    <scope>NUCLEOTIDE SEQUENCE [LARGE SCALE GENOMIC DNA]</scope>
    <source>
        <strain evidence="1">6680</strain>
    </source>
</reference>
<dbReference type="PROSITE" id="PS51257">
    <property type="entry name" value="PROKAR_LIPOPROTEIN"/>
    <property type="match status" value="1"/>
</dbReference>
<proteinExistence type="predicted"/>
<name>A0ABM8Z182_9PROT</name>
<evidence type="ECO:0000313" key="1">
    <source>
        <dbReference type="EMBL" id="CAG9933636.1"/>
    </source>
</evidence>
<dbReference type="InterPro" id="IPR004658">
    <property type="entry name" value="OMP_Slp"/>
</dbReference>
<keyword evidence="2" id="KW-1185">Reference proteome</keyword>
<evidence type="ECO:0000313" key="2">
    <source>
        <dbReference type="Proteomes" id="UP000839052"/>
    </source>
</evidence>
<sequence length="178" mass="20443">MNRWIFLFLLPIAVAGCVTVPKPLAVGSFVEVTPSTAQNDNFVGQRVRWGGSIANTEPGKNETCFEIVSHPLDSNARPLETDMTWGRFIACAPDFYDPEVYAKGREVTIIGNIQGVTVRKLGEYEYHYPQIIAETVYLWPKLIPYSYYGSQYPYYNSYGPYWYNPWGPWRGRFGSPYW</sequence>
<dbReference type="PANTHER" id="PTHR37530">
    <property type="entry name" value="OUTER MEMBRANE PROTEIN SLP"/>
    <property type="match status" value="1"/>
</dbReference>
<organism evidence="1 2">
    <name type="scientific">Candidatus Nitrotoga arctica</name>
    <dbReference type="NCBI Taxonomy" id="453162"/>
    <lineage>
        <taxon>Bacteria</taxon>
        <taxon>Pseudomonadati</taxon>
        <taxon>Pseudomonadota</taxon>
        <taxon>Betaproteobacteria</taxon>
        <taxon>Nitrosomonadales</taxon>
        <taxon>Gallionellaceae</taxon>
        <taxon>Candidatus Nitrotoga</taxon>
    </lineage>
</organism>
<gene>
    <name evidence="1" type="ORF">NTG6680_2387</name>
</gene>
<dbReference type="RefSeq" id="WP_239797391.1">
    <property type="nucleotide sequence ID" value="NZ_OU912926.1"/>
</dbReference>
<dbReference type="PANTHER" id="PTHR37530:SF1">
    <property type="entry name" value="OUTER MEMBRANE PROTEIN SLP"/>
    <property type="match status" value="1"/>
</dbReference>
<keyword evidence="1" id="KW-0449">Lipoprotein</keyword>
<accession>A0ABM8Z182</accession>
<protein>
    <submittedName>
        <fullName evidence="1">Starvation lipoprotein Slp paralog</fullName>
    </submittedName>
</protein>